<name>A0A2C5XYM8_9HYPO</name>
<dbReference type="EMBL" id="NJET01000186">
    <property type="protein sequence ID" value="PHH59721.1"/>
    <property type="molecule type" value="Genomic_DNA"/>
</dbReference>
<accession>A0A2C5XYM8</accession>
<dbReference type="PANTHER" id="PTHR40788:SF2">
    <property type="entry name" value="CLR5 DOMAIN-CONTAINING PROTEIN"/>
    <property type="match status" value="1"/>
</dbReference>
<dbReference type="AlphaFoldDB" id="A0A2C5XYM8"/>
<evidence type="ECO:0000313" key="1">
    <source>
        <dbReference type="EMBL" id="PHH59721.1"/>
    </source>
</evidence>
<sequence>MAHAANRLRLQYSPGEGAYIIEIQLTVLKFLNKVCKALVPSPLDQSRADENAWSALYILPKTDDLYGPSLGARVMTAPFQPPKQINFDRLVAILEALGACSANHLFSLRTDPGYWNEWLRDAAEHHVEHILDINGQLHPHLTAPSCTYYWARVIRTTILWSYFAADIHPLLARAANELKDEYVQHSTPLNNLEPLPKRIEDAVLYLRYFLDRAIRGLLFTFRQCAQGSPPLRRLFRREICSVSNDDPAIMEAVPHDITIEETEAVRLLTGVWDSPRGMAPVVLSPTLDELDR</sequence>
<dbReference type="STRING" id="1399860.A0A2C5XYM8"/>
<gene>
    <name evidence="1" type="ORF">CDD81_2639</name>
</gene>
<reference evidence="1 2" key="1">
    <citation type="submission" date="2017-06" db="EMBL/GenBank/DDBJ databases">
        <title>Ant-infecting Ophiocordyceps genomes reveal a high diversity of potential behavioral manipulation genes and a possible major role for enterotoxins.</title>
        <authorList>
            <person name="De Bekker C."/>
            <person name="Evans H.C."/>
            <person name="Brachmann A."/>
            <person name="Hughes D.P."/>
        </authorList>
    </citation>
    <scope>NUCLEOTIDE SEQUENCE [LARGE SCALE GENOMIC DNA]</scope>
    <source>
        <strain evidence="1 2">Map64</strain>
    </source>
</reference>
<protein>
    <submittedName>
        <fullName evidence="1">Uncharacterized protein</fullName>
    </submittedName>
</protein>
<evidence type="ECO:0000313" key="2">
    <source>
        <dbReference type="Proteomes" id="UP000226192"/>
    </source>
</evidence>
<organism evidence="1 2">
    <name type="scientific">Ophiocordyceps australis</name>
    <dbReference type="NCBI Taxonomy" id="1399860"/>
    <lineage>
        <taxon>Eukaryota</taxon>
        <taxon>Fungi</taxon>
        <taxon>Dikarya</taxon>
        <taxon>Ascomycota</taxon>
        <taxon>Pezizomycotina</taxon>
        <taxon>Sordariomycetes</taxon>
        <taxon>Hypocreomycetidae</taxon>
        <taxon>Hypocreales</taxon>
        <taxon>Ophiocordycipitaceae</taxon>
        <taxon>Ophiocordyceps</taxon>
    </lineage>
</organism>
<dbReference type="OrthoDB" id="2922289at2759"/>
<proteinExistence type="predicted"/>
<comment type="caution">
    <text evidence="1">The sequence shown here is derived from an EMBL/GenBank/DDBJ whole genome shotgun (WGS) entry which is preliminary data.</text>
</comment>
<dbReference type="PANTHER" id="PTHR40788">
    <property type="entry name" value="CLR5 DOMAIN-CONTAINING PROTEIN-RELATED"/>
    <property type="match status" value="1"/>
</dbReference>
<keyword evidence="2" id="KW-1185">Reference proteome</keyword>
<dbReference type="Proteomes" id="UP000226192">
    <property type="component" value="Unassembled WGS sequence"/>
</dbReference>